<dbReference type="AlphaFoldDB" id="H3AQQ1"/>
<dbReference type="Ensembl" id="ENSLACT00000012063.1">
    <property type="protein sequence ID" value="ENSLACP00000011972.1"/>
    <property type="gene ID" value="ENSLACG00000010536.1"/>
</dbReference>
<dbReference type="InParanoid" id="H3AQQ1"/>
<dbReference type="HOGENOM" id="CLU_006175_6_3_1"/>
<sequence>MQMTVKALQTMRSEESFALFWKVLEKKRQELGCINEPKVGRKRKIPHCKNQDLSKFDDVFNLCVLKEDLDKERLATQLNVLYANMGAGPISLKNVVAFLKSLGQGQRHLYSMVMTLVELILVMPATNAISERSFSALRRVKTWLRSTMTQSRLNWCMVLHVHNDKTDKLDLLKIANEFTMRNDSRKKIFEIAPPNR</sequence>
<evidence type="ECO:0000313" key="3">
    <source>
        <dbReference type="Proteomes" id="UP000008672"/>
    </source>
</evidence>
<protein>
    <recommendedName>
        <fullName evidence="1">HAT C-terminal dimerisation domain-containing protein</fullName>
    </recommendedName>
</protein>
<evidence type="ECO:0000313" key="2">
    <source>
        <dbReference type="Ensembl" id="ENSLACP00000011972.1"/>
    </source>
</evidence>
<keyword evidence="3" id="KW-1185">Reference proteome</keyword>
<proteinExistence type="predicted"/>
<accession>H3AQQ1</accession>
<feature type="domain" description="HAT C-terminal dimerisation" evidence="1">
    <location>
        <begin position="106"/>
        <end position="162"/>
    </location>
</feature>
<organism evidence="2 3">
    <name type="scientific">Latimeria chalumnae</name>
    <name type="common">Coelacanth</name>
    <dbReference type="NCBI Taxonomy" id="7897"/>
    <lineage>
        <taxon>Eukaryota</taxon>
        <taxon>Metazoa</taxon>
        <taxon>Chordata</taxon>
        <taxon>Craniata</taxon>
        <taxon>Vertebrata</taxon>
        <taxon>Euteleostomi</taxon>
        <taxon>Coelacanthiformes</taxon>
        <taxon>Coelacanthidae</taxon>
        <taxon>Latimeria</taxon>
    </lineage>
</organism>
<dbReference type="Proteomes" id="UP000008672">
    <property type="component" value="Unassembled WGS sequence"/>
</dbReference>
<dbReference type="EMBL" id="AFYH01058910">
    <property type="status" value="NOT_ANNOTATED_CDS"/>
    <property type="molecule type" value="Genomic_DNA"/>
</dbReference>
<dbReference type="PANTHER" id="PTHR45749:SF21">
    <property type="entry name" value="DUF4371 DOMAIN-CONTAINING PROTEIN"/>
    <property type="match status" value="1"/>
</dbReference>
<name>H3AQQ1_LATCH</name>
<dbReference type="InterPro" id="IPR008906">
    <property type="entry name" value="HATC_C_dom"/>
</dbReference>
<dbReference type="STRING" id="7897.ENSLACP00000011972"/>
<dbReference type="GO" id="GO:0046983">
    <property type="term" value="F:protein dimerization activity"/>
    <property type="evidence" value="ECO:0007669"/>
    <property type="project" value="InterPro"/>
</dbReference>
<dbReference type="Pfam" id="PF05699">
    <property type="entry name" value="Dimer_Tnp_hAT"/>
    <property type="match status" value="1"/>
</dbReference>
<reference evidence="2" key="2">
    <citation type="submission" date="2025-08" db="UniProtKB">
        <authorList>
            <consortium name="Ensembl"/>
        </authorList>
    </citation>
    <scope>IDENTIFICATION</scope>
</reference>
<dbReference type="PANTHER" id="PTHR45749">
    <property type="match status" value="1"/>
</dbReference>
<dbReference type="GeneTree" id="ENSGT00940000162068"/>
<reference evidence="3" key="1">
    <citation type="submission" date="2011-08" db="EMBL/GenBank/DDBJ databases">
        <title>The draft genome of Latimeria chalumnae.</title>
        <authorList>
            <person name="Di Palma F."/>
            <person name="Alfoldi J."/>
            <person name="Johnson J."/>
            <person name="Berlin A."/>
            <person name="Gnerre S."/>
            <person name="Jaffe D."/>
            <person name="MacCallum I."/>
            <person name="Young S."/>
            <person name="Walker B.J."/>
            <person name="Lander E."/>
            <person name="Lindblad-Toh K."/>
        </authorList>
    </citation>
    <scope>NUCLEOTIDE SEQUENCE [LARGE SCALE GENOMIC DNA]</scope>
    <source>
        <strain evidence="3">Wild caught</strain>
    </source>
</reference>
<evidence type="ECO:0000259" key="1">
    <source>
        <dbReference type="Pfam" id="PF05699"/>
    </source>
</evidence>
<reference evidence="2" key="3">
    <citation type="submission" date="2025-09" db="UniProtKB">
        <authorList>
            <consortium name="Ensembl"/>
        </authorList>
    </citation>
    <scope>IDENTIFICATION</scope>
</reference>